<feature type="compositionally biased region" description="Polar residues" evidence="1">
    <location>
        <begin position="1"/>
        <end position="22"/>
    </location>
</feature>
<dbReference type="OrthoDB" id="5957063at2"/>
<protein>
    <submittedName>
        <fullName evidence="3">BON domain-containing protein</fullName>
    </submittedName>
</protein>
<dbReference type="KEGG" id="xbc:ELE36_07115"/>
<accession>A0A411HQ46</accession>
<dbReference type="EMBL" id="CP035704">
    <property type="protein sequence ID" value="QBB72604.1"/>
    <property type="molecule type" value="Genomic_DNA"/>
</dbReference>
<dbReference type="InterPro" id="IPR007055">
    <property type="entry name" value="BON_dom"/>
</dbReference>
<keyword evidence="4" id="KW-1185">Reference proteome</keyword>
<feature type="domain" description="BON" evidence="2">
    <location>
        <begin position="42"/>
        <end position="112"/>
    </location>
</feature>
<organism evidence="3 4">
    <name type="scientific">Pseudolysobacter antarcticus</name>
    <dbReference type="NCBI Taxonomy" id="2511995"/>
    <lineage>
        <taxon>Bacteria</taxon>
        <taxon>Pseudomonadati</taxon>
        <taxon>Pseudomonadota</taxon>
        <taxon>Gammaproteobacteria</taxon>
        <taxon>Lysobacterales</taxon>
        <taxon>Rhodanobacteraceae</taxon>
        <taxon>Pseudolysobacter</taxon>
    </lineage>
</organism>
<dbReference type="Gene3D" id="3.30.1340.30">
    <property type="match status" value="1"/>
</dbReference>
<dbReference type="PROSITE" id="PS50914">
    <property type="entry name" value="BON"/>
    <property type="match status" value="1"/>
</dbReference>
<evidence type="ECO:0000313" key="3">
    <source>
        <dbReference type="EMBL" id="QBB72604.1"/>
    </source>
</evidence>
<name>A0A411HQ46_9GAMM</name>
<gene>
    <name evidence="3" type="ORF">ELE36_07115</name>
</gene>
<dbReference type="AlphaFoldDB" id="A0A411HQ46"/>
<evidence type="ECO:0000256" key="1">
    <source>
        <dbReference type="SAM" id="MobiDB-lite"/>
    </source>
</evidence>
<dbReference type="Pfam" id="PF04972">
    <property type="entry name" value="BON"/>
    <property type="match status" value="1"/>
</dbReference>
<sequence length="112" mass="11977">MALQASAQDAPVTSSTADNTRVNQRDRSADTIKPTDQPNDKDDIKLLSAVRRAVVDDKSISVLAHNVKIVVMSGAVMLRGPVKSQEEKLQVGKIVAGVPGVSEITNELDVKQ</sequence>
<evidence type="ECO:0000259" key="2">
    <source>
        <dbReference type="PROSITE" id="PS50914"/>
    </source>
</evidence>
<reference evidence="3 4" key="1">
    <citation type="submission" date="2019-01" db="EMBL/GenBank/DDBJ databases">
        <title>Pseudolysobacter antarctica gen. nov., sp. nov., isolated from Fildes Peninsula, Antarctica.</title>
        <authorList>
            <person name="Wei Z."/>
            <person name="Peng F."/>
        </authorList>
    </citation>
    <scope>NUCLEOTIDE SEQUENCE [LARGE SCALE GENOMIC DNA]</scope>
    <source>
        <strain evidence="3 4">AQ6-296</strain>
    </source>
</reference>
<dbReference type="Proteomes" id="UP000291562">
    <property type="component" value="Chromosome"/>
</dbReference>
<proteinExistence type="predicted"/>
<evidence type="ECO:0000313" key="4">
    <source>
        <dbReference type="Proteomes" id="UP000291562"/>
    </source>
</evidence>
<feature type="region of interest" description="Disordered" evidence="1">
    <location>
        <begin position="1"/>
        <end position="42"/>
    </location>
</feature>